<dbReference type="SUPFAM" id="SSF54518">
    <property type="entry name" value="Tubby C-terminal domain-like"/>
    <property type="match status" value="1"/>
</dbReference>
<keyword evidence="3" id="KW-1185">Reference proteome</keyword>
<dbReference type="AlphaFoldDB" id="A0A452ZJJ8"/>
<evidence type="ECO:0000313" key="2">
    <source>
        <dbReference type="EnsemblPlants" id="AET1Gv20805000.6"/>
    </source>
</evidence>
<dbReference type="InterPro" id="IPR000007">
    <property type="entry name" value="Tubby_C"/>
</dbReference>
<dbReference type="Pfam" id="PF01167">
    <property type="entry name" value="Tub"/>
    <property type="match status" value="1"/>
</dbReference>
<dbReference type="InterPro" id="IPR025659">
    <property type="entry name" value="Tubby-like_C"/>
</dbReference>
<name>A0A452ZJJ8_AEGTS</name>
<feature type="domain" description="Tubby C-terminal" evidence="1">
    <location>
        <begin position="4"/>
        <end position="37"/>
    </location>
</feature>
<proteinExistence type="predicted"/>
<reference evidence="3" key="1">
    <citation type="journal article" date="2014" name="Science">
        <title>Ancient hybridizations among the ancestral genomes of bread wheat.</title>
        <authorList>
            <consortium name="International Wheat Genome Sequencing Consortium,"/>
            <person name="Marcussen T."/>
            <person name="Sandve S.R."/>
            <person name="Heier L."/>
            <person name="Spannagl M."/>
            <person name="Pfeifer M."/>
            <person name="Jakobsen K.S."/>
            <person name="Wulff B.B."/>
            <person name="Steuernagel B."/>
            <person name="Mayer K.F."/>
            <person name="Olsen O.A."/>
        </authorList>
    </citation>
    <scope>NUCLEOTIDE SEQUENCE [LARGE SCALE GENOMIC DNA]</scope>
    <source>
        <strain evidence="3">cv. AL8/78</strain>
    </source>
</reference>
<dbReference type="Gramene" id="AET1Gv20805000.6">
    <property type="protein sequence ID" value="AET1Gv20805000.6"/>
    <property type="gene ID" value="AET1Gv20805000"/>
</dbReference>
<evidence type="ECO:0000259" key="1">
    <source>
        <dbReference type="Pfam" id="PF01167"/>
    </source>
</evidence>
<dbReference type="Gene3D" id="3.20.90.10">
    <property type="entry name" value="Tubby Protein, Chain A"/>
    <property type="match status" value="1"/>
</dbReference>
<accession>A0A452ZJJ8</accession>
<reference evidence="2" key="4">
    <citation type="submission" date="2019-03" db="UniProtKB">
        <authorList>
            <consortium name="EnsemblPlants"/>
        </authorList>
    </citation>
    <scope>IDENTIFICATION</scope>
</reference>
<dbReference type="EnsemblPlants" id="AET1Gv20805000.6">
    <property type="protein sequence ID" value="AET1Gv20805000.6"/>
    <property type="gene ID" value="AET1Gv20805000"/>
</dbReference>
<protein>
    <recommendedName>
        <fullName evidence="1">Tubby C-terminal domain-containing protein</fullName>
    </recommendedName>
</protein>
<reference evidence="2" key="5">
    <citation type="journal article" date="2021" name="G3 (Bethesda)">
        <title>Aegilops tauschii genome assembly Aet v5.0 features greater sequence contiguity and improved annotation.</title>
        <authorList>
            <person name="Wang L."/>
            <person name="Zhu T."/>
            <person name="Rodriguez J.C."/>
            <person name="Deal K.R."/>
            <person name="Dubcovsky J."/>
            <person name="McGuire P.E."/>
            <person name="Lux T."/>
            <person name="Spannagl M."/>
            <person name="Mayer K.F.X."/>
            <person name="Baldrich P."/>
            <person name="Meyers B.C."/>
            <person name="Huo N."/>
            <person name="Gu Y.Q."/>
            <person name="Zhou H."/>
            <person name="Devos K.M."/>
            <person name="Bennetzen J.L."/>
            <person name="Unver T."/>
            <person name="Budak H."/>
            <person name="Gulick P.J."/>
            <person name="Galiba G."/>
            <person name="Kalapos B."/>
            <person name="Nelson D.R."/>
            <person name="Li P."/>
            <person name="You F.M."/>
            <person name="Luo M.C."/>
            <person name="Dvorak J."/>
        </authorList>
    </citation>
    <scope>NUCLEOTIDE SEQUENCE [LARGE SCALE GENOMIC DNA]</scope>
    <source>
        <strain evidence="2">cv. AL8/78</strain>
    </source>
</reference>
<evidence type="ECO:0000313" key="3">
    <source>
        <dbReference type="Proteomes" id="UP000015105"/>
    </source>
</evidence>
<sequence length="47" mass="5231">IFSAQPGPRDAPMHCFIRRNKSTSTFYLYLSLTQGKSPSICLAPLCL</sequence>
<dbReference type="Proteomes" id="UP000015105">
    <property type="component" value="Chromosome 1D"/>
</dbReference>
<reference evidence="3" key="2">
    <citation type="journal article" date="2017" name="Nat. Plants">
        <title>The Aegilops tauschii genome reveals multiple impacts of transposons.</title>
        <authorList>
            <person name="Zhao G."/>
            <person name="Zou C."/>
            <person name="Li K."/>
            <person name="Wang K."/>
            <person name="Li T."/>
            <person name="Gao L."/>
            <person name="Zhang X."/>
            <person name="Wang H."/>
            <person name="Yang Z."/>
            <person name="Liu X."/>
            <person name="Jiang W."/>
            <person name="Mao L."/>
            <person name="Kong X."/>
            <person name="Jiao Y."/>
            <person name="Jia J."/>
        </authorList>
    </citation>
    <scope>NUCLEOTIDE SEQUENCE [LARGE SCALE GENOMIC DNA]</scope>
    <source>
        <strain evidence="3">cv. AL8/78</strain>
    </source>
</reference>
<reference evidence="2" key="3">
    <citation type="journal article" date="2017" name="Nature">
        <title>Genome sequence of the progenitor of the wheat D genome Aegilops tauschii.</title>
        <authorList>
            <person name="Luo M.C."/>
            <person name="Gu Y.Q."/>
            <person name="Puiu D."/>
            <person name="Wang H."/>
            <person name="Twardziok S.O."/>
            <person name="Deal K.R."/>
            <person name="Huo N."/>
            <person name="Zhu T."/>
            <person name="Wang L."/>
            <person name="Wang Y."/>
            <person name="McGuire P.E."/>
            <person name="Liu S."/>
            <person name="Long H."/>
            <person name="Ramasamy R.K."/>
            <person name="Rodriguez J.C."/>
            <person name="Van S.L."/>
            <person name="Yuan L."/>
            <person name="Wang Z."/>
            <person name="Xia Z."/>
            <person name="Xiao L."/>
            <person name="Anderson O.D."/>
            <person name="Ouyang S."/>
            <person name="Liang Y."/>
            <person name="Zimin A.V."/>
            <person name="Pertea G."/>
            <person name="Qi P."/>
            <person name="Bennetzen J.L."/>
            <person name="Dai X."/>
            <person name="Dawson M.W."/>
            <person name="Muller H.G."/>
            <person name="Kugler K."/>
            <person name="Rivarola-Duarte L."/>
            <person name="Spannagl M."/>
            <person name="Mayer K.F.X."/>
            <person name="Lu F.H."/>
            <person name="Bevan M.W."/>
            <person name="Leroy P."/>
            <person name="Li P."/>
            <person name="You F.M."/>
            <person name="Sun Q."/>
            <person name="Liu Z."/>
            <person name="Lyons E."/>
            <person name="Wicker T."/>
            <person name="Salzberg S.L."/>
            <person name="Devos K.M."/>
            <person name="Dvorak J."/>
        </authorList>
    </citation>
    <scope>NUCLEOTIDE SEQUENCE [LARGE SCALE GENOMIC DNA]</scope>
    <source>
        <strain evidence="2">cv. AL8/78</strain>
    </source>
</reference>
<organism evidence="2 3">
    <name type="scientific">Aegilops tauschii subsp. strangulata</name>
    <name type="common">Goatgrass</name>
    <dbReference type="NCBI Taxonomy" id="200361"/>
    <lineage>
        <taxon>Eukaryota</taxon>
        <taxon>Viridiplantae</taxon>
        <taxon>Streptophyta</taxon>
        <taxon>Embryophyta</taxon>
        <taxon>Tracheophyta</taxon>
        <taxon>Spermatophyta</taxon>
        <taxon>Magnoliopsida</taxon>
        <taxon>Liliopsida</taxon>
        <taxon>Poales</taxon>
        <taxon>Poaceae</taxon>
        <taxon>BOP clade</taxon>
        <taxon>Pooideae</taxon>
        <taxon>Triticodae</taxon>
        <taxon>Triticeae</taxon>
        <taxon>Triticinae</taxon>
        <taxon>Aegilops</taxon>
    </lineage>
</organism>